<reference evidence="1" key="1">
    <citation type="submission" date="2021-02" db="EMBL/GenBank/DDBJ databases">
        <authorList>
            <person name="Nowell W R."/>
        </authorList>
    </citation>
    <scope>NUCLEOTIDE SEQUENCE</scope>
</reference>
<dbReference type="Proteomes" id="UP000663866">
    <property type="component" value="Unassembled WGS sequence"/>
</dbReference>
<accession>A0A819JFR2</accession>
<protein>
    <submittedName>
        <fullName evidence="1">Uncharacterized protein</fullName>
    </submittedName>
</protein>
<gene>
    <name evidence="1" type="ORF">OVN521_LOCUS10905</name>
</gene>
<proteinExistence type="predicted"/>
<evidence type="ECO:0000313" key="2">
    <source>
        <dbReference type="Proteomes" id="UP000663866"/>
    </source>
</evidence>
<name>A0A819JFR2_9BILA</name>
<dbReference type="AlphaFoldDB" id="A0A819JFR2"/>
<keyword evidence="2" id="KW-1185">Reference proteome</keyword>
<evidence type="ECO:0000313" key="1">
    <source>
        <dbReference type="EMBL" id="CAF3926941.1"/>
    </source>
</evidence>
<organism evidence="1 2">
    <name type="scientific">Rotaria magnacalcarata</name>
    <dbReference type="NCBI Taxonomy" id="392030"/>
    <lineage>
        <taxon>Eukaryota</taxon>
        <taxon>Metazoa</taxon>
        <taxon>Spiralia</taxon>
        <taxon>Gnathifera</taxon>
        <taxon>Rotifera</taxon>
        <taxon>Eurotatoria</taxon>
        <taxon>Bdelloidea</taxon>
        <taxon>Philodinida</taxon>
        <taxon>Philodinidae</taxon>
        <taxon>Rotaria</taxon>
    </lineage>
</organism>
<sequence length="411" mass="46330">MPLVGRCADDMCTGETKPLYECHCCIRFICLPHLIQHDEKATLNKQRLQTCIVQMTSVLSTLEMIIEEKMRIIEQHKTLLETAKSALTTSSSADDIQIILDQVHMIIEANQKNEVVVKVESSLVENYPVVAKNDSCQYSSDVSMFLHNEPASENGENEFLVESILCNARQESQSSSLDESNCSVYNTYVSEKPTTMETINHNSMDIDDSSTRMCLFQRPVDNTKAKASDDRHLDNLDAAIKPISSSSIINYCGLCPLTFDGAFGLTKAKHLIRLCNSQAARRQVLYSHFIHIHSMGAIYAKRLVKAILHGQDPNTTKLFRDDEDIVNKTSKFVCPFYGRTTNPFPCHPKKIPNTPCYFHPTSSECFTSHLIISHHLTNSAIKTIIKGYKSDSKIIVFDKDESIVKKDYFEG</sequence>
<comment type="caution">
    <text evidence="1">The sequence shown here is derived from an EMBL/GenBank/DDBJ whole genome shotgun (WGS) entry which is preliminary data.</text>
</comment>
<dbReference type="EMBL" id="CAJOBG010001417">
    <property type="protein sequence ID" value="CAF3926941.1"/>
    <property type="molecule type" value="Genomic_DNA"/>
</dbReference>